<feature type="compositionally biased region" description="Polar residues" evidence="1">
    <location>
        <begin position="141"/>
        <end position="168"/>
    </location>
</feature>
<evidence type="ECO:0008006" key="5">
    <source>
        <dbReference type="Google" id="ProtNLM"/>
    </source>
</evidence>
<keyword evidence="2" id="KW-0472">Membrane</keyword>
<keyword evidence="2" id="KW-0812">Transmembrane</keyword>
<evidence type="ECO:0000313" key="3">
    <source>
        <dbReference type="EMBL" id="RDW74188.1"/>
    </source>
</evidence>
<accession>A0A3D8RJS4</accession>
<proteinExistence type="predicted"/>
<feature type="region of interest" description="Disordered" evidence="1">
    <location>
        <begin position="136"/>
        <end position="168"/>
    </location>
</feature>
<keyword evidence="2" id="KW-1133">Transmembrane helix</keyword>
<dbReference type="Proteomes" id="UP000256328">
    <property type="component" value="Unassembled WGS sequence"/>
</dbReference>
<dbReference type="Pfam" id="PF20246">
    <property type="entry name" value="DUF6601"/>
    <property type="match status" value="1"/>
</dbReference>
<keyword evidence="4" id="KW-1185">Reference proteome</keyword>
<dbReference type="InterPro" id="IPR046536">
    <property type="entry name" value="DUF6601"/>
</dbReference>
<organism evidence="3 4">
    <name type="scientific">Coleophoma crateriformis</name>
    <dbReference type="NCBI Taxonomy" id="565419"/>
    <lineage>
        <taxon>Eukaryota</taxon>
        <taxon>Fungi</taxon>
        <taxon>Dikarya</taxon>
        <taxon>Ascomycota</taxon>
        <taxon>Pezizomycotina</taxon>
        <taxon>Leotiomycetes</taxon>
        <taxon>Helotiales</taxon>
        <taxon>Dermateaceae</taxon>
        <taxon>Coleophoma</taxon>
    </lineage>
</organism>
<feature type="transmembrane region" description="Helical" evidence="2">
    <location>
        <begin position="320"/>
        <end position="345"/>
    </location>
</feature>
<protein>
    <recommendedName>
        <fullName evidence="5">Subtilisin-like serine protease</fullName>
    </recommendedName>
</protein>
<comment type="caution">
    <text evidence="3">The sequence shown here is derived from an EMBL/GenBank/DDBJ whole genome shotgun (WGS) entry which is preliminary data.</text>
</comment>
<dbReference type="EMBL" id="PDLN01000010">
    <property type="protein sequence ID" value="RDW74188.1"/>
    <property type="molecule type" value="Genomic_DNA"/>
</dbReference>
<feature type="transmembrane region" description="Helical" evidence="2">
    <location>
        <begin position="285"/>
        <end position="308"/>
    </location>
</feature>
<dbReference type="OrthoDB" id="5086500at2759"/>
<evidence type="ECO:0000256" key="1">
    <source>
        <dbReference type="SAM" id="MobiDB-lite"/>
    </source>
</evidence>
<dbReference type="PANTHER" id="PTHR34414:SF1">
    <property type="entry name" value="SUBTILISIN-LIKE SERINE PROTEASE"/>
    <property type="match status" value="1"/>
</dbReference>
<sequence length="398" mass="45019">MFGTDVFGEEATTADKLPASYHHYVVLESGKKVRNVSDPKKDTKSFLRTELSLGSLDGMQKCLWFAGSKHRATQLHFQVVIGREIVIADRMDLHLLWDNRRVLLKPIPRFLLDPTFWKSNLMCPATCTCQNAPLANPRPQAGNQEQQPMNHEQPSVNQEPLPMNNGQPPANQELVPCVDTLRKVAFGFLYSYVCLISSESDFFIANEKRLLPRDAEDSTIKWEKWQKLARELIDVYDPDKVHPRFLRAELRLHRINTIHRFTHLPLFNPYLREWRDYGSLFRENLAWIATTTVFIALVLTAMQVGLATDQLKDNRSFQRASYGFSVFAILGPLCAFGTVALAALYNLVKDLPWLLGGGTASSTVHPPSETQPNQNPQAIQGAVRMVEEGGTQRDGSMV</sequence>
<dbReference type="PANTHER" id="PTHR34414">
    <property type="entry name" value="HET DOMAIN-CONTAINING PROTEIN-RELATED"/>
    <property type="match status" value="1"/>
</dbReference>
<dbReference type="AlphaFoldDB" id="A0A3D8RJS4"/>
<reference evidence="3 4" key="1">
    <citation type="journal article" date="2018" name="IMA Fungus">
        <title>IMA Genome-F 9: Draft genome sequence of Annulohypoxylon stygium, Aspergillus mulundensis, Berkeleyomyces basicola (syn. Thielaviopsis basicola), Ceratocystis smalleyi, two Cercospora beticola strains, Coleophoma cylindrospora, Fusarium fracticaudum, Phialophora cf. hyalina, and Morchella septimelata.</title>
        <authorList>
            <person name="Wingfield B.D."/>
            <person name="Bills G.F."/>
            <person name="Dong Y."/>
            <person name="Huang W."/>
            <person name="Nel W.J."/>
            <person name="Swalarsk-Parry B.S."/>
            <person name="Vaghefi N."/>
            <person name="Wilken P.M."/>
            <person name="An Z."/>
            <person name="de Beer Z.W."/>
            <person name="De Vos L."/>
            <person name="Chen L."/>
            <person name="Duong T.A."/>
            <person name="Gao Y."/>
            <person name="Hammerbacher A."/>
            <person name="Kikkert J.R."/>
            <person name="Li Y."/>
            <person name="Li H."/>
            <person name="Li K."/>
            <person name="Li Q."/>
            <person name="Liu X."/>
            <person name="Ma X."/>
            <person name="Naidoo K."/>
            <person name="Pethybridge S.J."/>
            <person name="Sun J."/>
            <person name="Steenkamp E.T."/>
            <person name="van der Nest M.A."/>
            <person name="van Wyk S."/>
            <person name="Wingfield M.J."/>
            <person name="Xiong C."/>
            <person name="Yue Q."/>
            <person name="Zhang X."/>
        </authorList>
    </citation>
    <scope>NUCLEOTIDE SEQUENCE [LARGE SCALE GENOMIC DNA]</scope>
    <source>
        <strain evidence="3 4">BP5796</strain>
    </source>
</reference>
<evidence type="ECO:0000256" key="2">
    <source>
        <dbReference type="SAM" id="Phobius"/>
    </source>
</evidence>
<evidence type="ECO:0000313" key="4">
    <source>
        <dbReference type="Proteomes" id="UP000256328"/>
    </source>
</evidence>
<gene>
    <name evidence="3" type="ORF">BP5796_07630</name>
</gene>
<name>A0A3D8RJS4_9HELO</name>